<reference evidence="2 3" key="1">
    <citation type="journal article" date="2013" name="Proc. Natl. Acad. Sci. U.S.A.">
        <title>Fine-scale variation in meiotic recombination in Mimulus inferred from population shotgun sequencing.</title>
        <authorList>
            <person name="Hellsten U."/>
            <person name="Wright K.M."/>
            <person name="Jenkins J."/>
            <person name="Shu S."/>
            <person name="Yuan Y."/>
            <person name="Wessler S.R."/>
            <person name="Schmutz J."/>
            <person name="Willis J.H."/>
            <person name="Rokhsar D.S."/>
        </authorList>
    </citation>
    <scope>NUCLEOTIDE SEQUENCE [LARGE SCALE GENOMIC DNA]</scope>
    <source>
        <strain evidence="3">cv. DUN x IM62</strain>
    </source>
</reference>
<protein>
    <recommendedName>
        <fullName evidence="4">PABS domain-containing protein</fullName>
    </recommendedName>
</protein>
<sequence>MSLNPSTFETIVPSRYLTFSFPDPHRRRRRHLRVAVLDSPSAVISADVAAVWVPPGRETDWIFSTFSGHLQLLLSSTTTNQPLSRLILVGKTPSQPHPSSYNSDLHHPSSSAPPQQNLAPLLLALSPKSAFLDNGEIPEIPFLIYEDDVVKSSVLEICVGPCVGEMLVENVELEIDGVKEFRRRLRFKRMPNFVQSQIRIVPESKSRFKNLPNFEDLYFELDNGVLVQSYLSPMVGGISVISQFLEGQMKNIGFRPKALCLGVGGGALVGFLNAQLDFEVFGVDNDEVVIEIGKKYFGLESNEFIHLFTDDAIKYVETLAENTIEGDKFHAVMVDLDSSDPTVSVCAPPMGFVRKSVLEAIRDVMHDEGVLVINTIPSSKLDYERLICEFHGVFEELYEIDTGNGDNFVLIATKSKIENALEANDGPFLSKLKSVVSRSYIDSIRKISKKNTIAL</sequence>
<dbReference type="OMA" id="YEDNVIC"/>
<organism evidence="2 3">
    <name type="scientific">Erythranthe guttata</name>
    <name type="common">Yellow monkey flower</name>
    <name type="synonym">Mimulus guttatus</name>
    <dbReference type="NCBI Taxonomy" id="4155"/>
    <lineage>
        <taxon>Eukaryota</taxon>
        <taxon>Viridiplantae</taxon>
        <taxon>Streptophyta</taxon>
        <taxon>Embryophyta</taxon>
        <taxon>Tracheophyta</taxon>
        <taxon>Spermatophyta</taxon>
        <taxon>Magnoliopsida</taxon>
        <taxon>eudicotyledons</taxon>
        <taxon>Gunneridae</taxon>
        <taxon>Pentapetalae</taxon>
        <taxon>asterids</taxon>
        <taxon>lamiids</taxon>
        <taxon>Lamiales</taxon>
        <taxon>Phrymaceae</taxon>
        <taxon>Erythranthe</taxon>
    </lineage>
</organism>
<evidence type="ECO:0008006" key="4">
    <source>
        <dbReference type="Google" id="ProtNLM"/>
    </source>
</evidence>
<accession>A0A022RCV1</accession>
<name>A0A022RCV1_ERYGU</name>
<dbReference type="InterPro" id="IPR029063">
    <property type="entry name" value="SAM-dependent_MTases_sf"/>
</dbReference>
<dbReference type="Proteomes" id="UP000030748">
    <property type="component" value="Unassembled WGS sequence"/>
</dbReference>
<dbReference type="CDD" id="cd02440">
    <property type="entry name" value="AdoMet_MTases"/>
    <property type="match status" value="1"/>
</dbReference>
<keyword evidence="3" id="KW-1185">Reference proteome</keyword>
<evidence type="ECO:0000313" key="3">
    <source>
        <dbReference type="Proteomes" id="UP000030748"/>
    </source>
</evidence>
<dbReference type="AlphaFoldDB" id="A0A022RCV1"/>
<dbReference type="eggNOG" id="KOG2352">
    <property type="taxonomic scope" value="Eukaryota"/>
</dbReference>
<evidence type="ECO:0000313" key="2">
    <source>
        <dbReference type="EMBL" id="EYU38066.1"/>
    </source>
</evidence>
<dbReference type="EMBL" id="KI630509">
    <property type="protein sequence ID" value="EYU38066.1"/>
    <property type="molecule type" value="Genomic_DNA"/>
</dbReference>
<gene>
    <name evidence="2" type="ORF">MIMGU_mgv1a006149mg</name>
</gene>
<dbReference type="Gene3D" id="3.40.50.150">
    <property type="entry name" value="Vaccinia Virus protein VP39"/>
    <property type="match status" value="1"/>
</dbReference>
<evidence type="ECO:0000256" key="1">
    <source>
        <dbReference type="SAM" id="MobiDB-lite"/>
    </source>
</evidence>
<feature type="compositionally biased region" description="Polar residues" evidence="1">
    <location>
        <begin position="93"/>
        <end position="103"/>
    </location>
</feature>
<feature type="region of interest" description="Disordered" evidence="1">
    <location>
        <begin position="93"/>
        <end position="114"/>
    </location>
</feature>
<proteinExistence type="predicted"/>
<dbReference type="SUPFAM" id="SSF53335">
    <property type="entry name" value="S-adenosyl-L-methionine-dependent methyltransferases"/>
    <property type="match status" value="1"/>
</dbReference>